<dbReference type="PANTHER" id="PTHR47964:SF1">
    <property type="entry name" value="ATP-DEPENDENT DNA HELICASE HOMOLOG RECG, CHLOROPLASTIC"/>
    <property type="match status" value="1"/>
</dbReference>
<feature type="non-terminal residue" evidence="4">
    <location>
        <position position="269"/>
    </location>
</feature>
<dbReference type="Pfam" id="PF17191">
    <property type="entry name" value="RecG_wedge"/>
    <property type="match status" value="1"/>
</dbReference>
<dbReference type="AlphaFoldDB" id="A0A2N2DX44"/>
<keyword evidence="2" id="KW-0547">Nucleotide-binding</keyword>
<feature type="domain" description="RecG wedge" evidence="3">
    <location>
        <begin position="11"/>
        <end position="169"/>
    </location>
</feature>
<dbReference type="InterPro" id="IPR033454">
    <property type="entry name" value="RecG_wedge"/>
</dbReference>
<dbReference type="GO" id="GO:0006281">
    <property type="term" value="P:DNA repair"/>
    <property type="evidence" value="ECO:0007669"/>
    <property type="project" value="InterPro"/>
</dbReference>
<name>A0A2N2DX44_9BACT</name>
<keyword evidence="2" id="KW-0347">Helicase</keyword>
<dbReference type="SUPFAM" id="SSF50249">
    <property type="entry name" value="Nucleic acid-binding proteins"/>
    <property type="match status" value="1"/>
</dbReference>
<reference evidence="4 5" key="1">
    <citation type="journal article" date="2017" name="ISME J.">
        <title>Potential for microbial H2 and metal transformations associated with novel bacteria and archaea in deep terrestrial subsurface sediments.</title>
        <authorList>
            <person name="Hernsdorf A.W."/>
            <person name="Amano Y."/>
            <person name="Miyakawa K."/>
            <person name="Ise K."/>
            <person name="Suzuki Y."/>
            <person name="Anantharaman K."/>
            <person name="Probst A."/>
            <person name="Burstein D."/>
            <person name="Thomas B.C."/>
            <person name="Banfield J.F."/>
        </authorList>
    </citation>
    <scope>NUCLEOTIDE SEQUENCE [LARGE SCALE GENOMIC DNA]</scope>
    <source>
        <strain evidence="4">HGW-Falkowbacteria-2</strain>
    </source>
</reference>
<dbReference type="GO" id="GO:0003678">
    <property type="term" value="F:DNA helicase activity"/>
    <property type="evidence" value="ECO:0007669"/>
    <property type="project" value="TreeGrafter"/>
</dbReference>
<dbReference type="PANTHER" id="PTHR47964">
    <property type="entry name" value="ATP-DEPENDENT DNA HELICASE HOMOLOG RECG, CHLOROPLASTIC"/>
    <property type="match status" value="1"/>
</dbReference>
<comment type="caution">
    <text evidence="4">The sequence shown here is derived from an EMBL/GenBank/DDBJ whole genome shotgun (WGS) entry which is preliminary data.</text>
</comment>
<evidence type="ECO:0000259" key="3">
    <source>
        <dbReference type="Pfam" id="PF17191"/>
    </source>
</evidence>
<dbReference type="Gene3D" id="2.40.50.140">
    <property type="entry name" value="Nucleic acid-binding proteins"/>
    <property type="match status" value="1"/>
</dbReference>
<protein>
    <recommendedName>
        <fullName evidence="3">RecG wedge domain-containing protein</fullName>
    </recommendedName>
</protein>
<sequence length="269" mass="30344">MLLSVPLSALNRVGKTTAQTLKKLGLETVQDLLLYFPFRYDDFTKVTPIDEVDAGQNVSIAGTIEMIQNKRSARQRRQLTEALVSDDTGLIKVVWFNQPFIAQNLKAGDKVSLAGKTAESYGQLSLIAPQYEKIGPGGLIHTQGLVPVYHLSSDLTQKQLRFLINQALPATEKMTEWLPDNLLKELKLLSLPVAIKQAHFPENIEEAQEARKRLGFSELFLRQLRSQMIKQELKNKPAPKIDFQEMMTRQFVQALPFNLTAGQKQAAWE</sequence>
<evidence type="ECO:0000313" key="4">
    <source>
        <dbReference type="EMBL" id="PKM87012.1"/>
    </source>
</evidence>
<evidence type="ECO:0000256" key="1">
    <source>
        <dbReference type="ARBA" id="ARBA00022801"/>
    </source>
</evidence>
<dbReference type="InterPro" id="IPR047112">
    <property type="entry name" value="RecG/Mfd"/>
</dbReference>
<gene>
    <name evidence="4" type="ORF">CVU83_03540</name>
</gene>
<organism evidence="4 5">
    <name type="scientific">Candidatus Falkowbacteria bacterium HGW-Falkowbacteria-2</name>
    <dbReference type="NCBI Taxonomy" id="2013769"/>
    <lineage>
        <taxon>Bacteria</taxon>
        <taxon>Candidatus Falkowiibacteriota</taxon>
    </lineage>
</organism>
<keyword evidence="1" id="KW-0378">Hydrolase</keyword>
<proteinExistence type="predicted"/>
<keyword evidence="2" id="KW-0067">ATP-binding</keyword>
<dbReference type="CDD" id="cd04488">
    <property type="entry name" value="RecG_wedge_OBF"/>
    <property type="match status" value="1"/>
</dbReference>
<dbReference type="GO" id="GO:0016787">
    <property type="term" value="F:hydrolase activity"/>
    <property type="evidence" value="ECO:0007669"/>
    <property type="project" value="UniProtKB-KW"/>
</dbReference>
<dbReference type="InterPro" id="IPR012340">
    <property type="entry name" value="NA-bd_OB-fold"/>
</dbReference>
<dbReference type="Proteomes" id="UP000233325">
    <property type="component" value="Unassembled WGS sequence"/>
</dbReference>
<evidence type="ECO:0000313" key="5">
    <source>
        <dbReference type="Proteomes" id="UP000233325"/>
    </source>
</evidence>
<accession>A0A2N2DX44</accession>
<dbReference type="EMBL" id="PHAH01000059">
    <property type="protein sequence ID" value="PKM87012.1"/>
    <property type="molecule type" value="Genomic_DNA"/>
</dbReference>
<evidence type="ECO:0000256" key="2">
    <source>
        <dbReference type="ARBA" id="ARBA00022806"/>
    </source>
</evidence>